<gene>
    <name evidence="8" type="primary">hisZ</name>
    <name evidence="10" type="ORF">H9C73_03465</name>
</gene>
<keyword evidence="6 8" id="KW-0963">Cytoplasm</keyword>
<evidence type="ECO:0000256" key="7">
    <source>
        <dbReference type="ARBA" id="ARBA00025246"/>
    </source>
</evidence>
<evidence type="ECO:0000256" key="5">
    <source>
        <dbReference type="ARBA" id="ARBA00020397"/>
    </source>
</evidence>
<comment type="similarity">
    <text evidence="3 8">Belongs to the class-II aminoacyl-tRNA synthetase family. HisZ subfamily.</text>
</comment>
<evidence type="ECO:0000256" key="8">
    <source>
        <dbReference type="HAMAP-Rule" id="MF_00125"/>
    </source>
</evidence>
<comment type="function">
    <text evidence="7 8">Required for the first step of histidine biosynthesis. May allow the feedback regulation of ATP phosphoribosyltransferase activity by histidine.</text>
</comment>
<evidence type="ECO:0000259" key="9">
    <source>
        <dbReference type="Pfam" id="PF13393"/>
    </source>
</evidence>
<dbReference type="InterPro" id="IPR045864">
    <property type="entry name" value="aa-tRNA-synth_II/BPL/LPL"/>
</dbReference>
<dbReference type="PIRSF" id="PIRSF001549">
    <property type="entry name" value="His-tRNA_synth"/>
    <property type="match status" value="1"/>
</dbReference>
<dbReference type="InterPro" id="IPR004516">
    <property type="entry name" value="HisRS/HisZ"/>
</dbReference>
<accession>A0ABS3Z7U5</accession>
<comment type="pathway">
    <text evidence="2 8">Amino-acid biosynthesis; L-histidine biosynthesis; L-histidine from 5-phospho-alpha-D-ribose 1-diphosphate: step 1/9.</text>
</comment>
<organism evidence="10 11">
    <name type="scientific">Marinobacterium alkalitolerans</name>
    <dbReference type="NCBI Taxonomy" id="1542925"/>
    <lineage>
        <taxon>Bacteria</taxon>
        <taxon>Pseudomonadati</taxon>
        <taxon>Pseudomonadota</taxon>
        <taxon>Gammaproteobacteria</taxon>
        <taxon>Oceanospirillales</taxon>
        <taxon>Oceanospirillaceae</taxon>
        <taxon>Marinobacterium</taxon>
    </lineage>
</organism>
<dbReference type="GO" id="GO:0016757">
    <property type="term" value="F:glycosyltransferase activity"/>
    <property type="evidence" value="ECO:0007669"/>
    <property type="project" value="UniProtKB-KW"/>
</dbReference>
<feature type="domain" description="Class II Histidinyl-tRNA synthetase (HisRS)-like catalytic core" evidence="9">
    <location>
        <begin position="12"/>
        <end position="324"/>
    </location>
</feature>
<evidence type="ECO:0000256" key="6">
    <source>
        <dbReference type="ARBA" id="ARBA00022490"/>
    </source>
</evidence>
<comment type="miscellaneous">
    <text evidence="8">This function is generally fulfilled by the C-terminal part of HisG, which is missing in some bacteria such as this one.</text>
</comment>
<dbReference type="RefSeq" id="WP_209286403.1">
    <property type="nucleotide sequence ID" value="NZ_JACVEW010000004.1"/>
</dbReference>
<comment type="subcellular location">
    <subcellularLocation>
        <location evidence="1 8">Cytoplasm</location>
    </subcellularLocation>
</comment>
<comment type="subunit">
    <text evidence="4 8">Heteromultimer composed of HisG and HisZ subunits.</text>
</comment>
<reference evidence="10 11" key="1">
    <citation type="submission" date="2020-09" db="EMBL/GenBank/DDBJ databases">
        <authorList>
            <person name="Tanuku N.R.S."/>
        </authorList>
    </citation>
    <scope>NUCLEOTIDE SEQUENCE [LARGE SCALE GENOMIC DNA]</scope>
    <source>
        <strain evidence="10 11">AK62</strain>
    </source>
</reference>
<dbReference type="NCBIfam" id="TIGR00443">
    <property type="entry name" value="hisZ_biosyn_reg"/>
    <property type="match status" value="1"/>
</dbReference>
<proteinExistence type="inferred from homology"/>
<keyword evidence="8" id="KW-0028">Amino-acid biosynthesis</keyword>
<dbReference type="InterPro" id="IPR004517">
    <property type="entry name" value="HisZ"/>
</dbReference>
<dbReference type="HAMAP" id="MF_00125">
    <property type="entry name" value="HisZ"/>
    <property type="match status" value="1"/>
</dbReference>
<dbReference type="SUPFAM" id="SSF55681">
    <property type="entry name" value="Class II aaRS and biotin synthetases"/>
    <property type="match status" value="1"/>
</dbReference>
<protein>
    <recommendedName>
        <fullName evidence="5 8">ATP phosphoribosyltransferase regulatory subunit</fullName>
    </recommendedName>
</protein>
<evidence type="ECO:0000313" key="10">
    <source>
        <dbReference type="EMBL" id="MBP0047783.1"/>
    </source>
</evidence>
<dbReference type="Proteomes" id="UP000810171">
    <property type="component" value="Unassembled WGS sequence"/>
</dbReference>
<comment type="caution">
    <text evidence="10">The sequence shown here is derived from an EMBL/GenBank/DDBJ whole genome shotgun (WGS) entry which is preliminary data.</text>
</comment>
<dbReference type="InterPro" id="IPR041715">
    <property type="entry name" value="HisRS-like_core"/>
</dbReference>
<dbReference type="NCBIfam" id="NF008935">
    <property type="entry name" value="PRK12292.1-1"/>
    <property type="match status" value="1"/>
</dbReference>
<dbReference type="PANTHER" id="PTHR43707">
    <property type="entry name" value="HISTIDYL-TRNA SYNTHETASE"/>
    <property type="match status" value="1"/>
</dbReference>
<evidence type="ECO:0000256" key="4">
    <source>
        <dbReference type="ARBA" id="ARBA00011496"/>
    </source>
</evidence>
<keyword evidence="10" id="KW-0328">Glycosyltransferase</keyword>
<keyword evidence="8" id="KW-0368">Histidine biosynthesis</keyword>
<evidence type="ECO:0000256" key="3">
    <source>
        <dbReference type="ARBA" id="ARBA00005539"/>
    </source>
</evidence>
<dbReference type="PANTHER" id="PTHR43707:SF1">
    <property type="entry name" value="HISTIDINE--TRNA LIGASE, MITOCHONDRIAL-RELATED"/>
    <property type="match status" value="1"/>
</dbReference>
<evidence type="ECO:0000256" key="1">
    <source>
        <dbReference type="ARBA" id="ARBA00004496"/>
    </source>
</evidence>
<dbReference type="CDD" id="cd00773">
    <property type="entry name" value="HisRS-like_core"/>
    <property type="match status" value="1"/>
</dbReference>
<evidence type="ECO:0000256" key="2">
    <source>
        <dbReference type="ARBA" id="ARBA00004667"/>
    </source>
</evidence>
<keyword evidence="10" id="KW-0808">Transferase</keyword>
<name>A0ABS3Z7U5_9GAMM</name>
<evidence type="ECO:0000313" key="11">
    <source>
        <dbReference type="Proteomes" id="UP000810171"/>
    </source>
</evidence>
<sequence length="393" mass="43378">MALADRWLLPDGIMELLPPQARQVELMRRKVLDLYHRWGYELVMPPIAEHLESLLTGVGHDLDLNTFKVTDRISGHTLGVRADMTPQVARIDAHRLRTEGASRLCYCGSVLHTHPANMLASRNPLQLGAELYGHAGSDSDVEVISLMLATLEAVGLQGTISLDLGHVGVFSRLMELCQLSAQAQEDYQDMLQRKALPEIDLFVDGLASVSDQTREWLKQLPRMNGAADVLARAEALFGEDAELVKAIRYLGDLAERIKARYPHVDAYFDLSELRGYHYHTGVVFAAYTPEYGQALAKGGRYDNIGADFGRARPATGFSADLKTLLDLSGCLEEPSEPVILAPAGEGKDLQAAIAALREKGERVVQQLKGETDQSGQYRRHLVAEADAWVVKDR</sequence>
<dbReference type="EMBL" id="JACVEW010000004">
    <property type="protein sequence ID" value="MBP0047783.1"/>
    <property type="molecule type" value="Genomic_DNA"/>
</dbReference>
<keyword evidence="11" id="KW-1185">Reference proteome</keyword>
<dbReference type="NCBIfam" id="NF009086">
    <property type="entry name" value="PRK12421.1"/>
    <property type="match status" value="1"/>
</dbReference>
<dbReference type="Gene3D" id="3.30.930.10">
    <property type="entry name" value="Bira Bifunctional Protein, Domain 2"/>
    <property type="match status" value="1"/>
</dbReference>
<dbReference type="Pfam" id="PF13393">
    <property type="entry name" value="tRNA-synt_His"/>
    <property type="match status" value="1"/>
</dbReference>